<evidence type="ECO:0000313" key="1">
    <source>
        <dbReference type="EMBL" id="GIY72610.1"/>
    </source>
</evidence>
<dbReference type="EMBL" id="BPLR01014971">
    <property type="protein sequence ID" value="GIY72610.1"/>
    <property type="molecule type" value="Genomic_DNA"/>
</dbReference>
<evidence type="ECO:0000313" key="2">
    <source>
        <dbReference type="Proteomes" id="UP001054945"/>
    </source>
</evidence>
<dbReference type="AlphaFoldDB" id="A0AAV4VQF6"/>
<proteinExistence type="predicted"/>
<name>A0AAV4VQF6_CAEEX</name>
<gene>
    <name evidence="1" type="ORF">CEXT_35121</name>
</gene>
<accession>A0AAV4VQF6</accession>
<protein>
    <submittedName>
        <fullName evidence="1">Uncharacterized protein</fullName>
    </submittedName>
</protein>
<organism evidence="1 2">
    <name type="scientific">Caerostris extrusa</name>
    <name type="common">Bark spider</name>
    <name type="synonym">Caerostris bankana</name>
    <dbReference type="NCBI Taxonomy" id="172846"/>
    <lineage>
        <taxon>Eukaryota</taxon>
        <taxon>Metazoa</taxon>
        <taxon>Ecdysozoa</taxon>
        <taxon>Arthropoda</taxon>
        <taxon>Chelicerata</taxon>
        <taxon>Arachnida</taxon>
        <taxon>Araneae</taxon>
        <taxon>Araneomorphae</taxon>
        <taxon>Entelegynae</taxon>
        <taxon>Araneoidea</taxon>
        <taxon>Araneidae</taxon>
        <taxon>Caerostris</taxon>
    </lineage>
</organism>
<reference evidence="1 2" key="1">
    <citation type="submission" date="2021-06" db="EMBL/GenBank/DDBJ databases">
        <title>Caerostris extrusa draft genome.</title>
        <authorList>
            <person name="Kono N."/>
            <person name="Arakawa K."/>
        </authorList>
    </citation>
    <scope>NUCLEOTIDE SEQUENCE [LARGE SCALE GENOMIC DNA]</scope>
</reference>
<comment type="caution">
    <text evidence="1">The sequence shown here is derived from an EMBL/GenBank/DDBJ whole genome shotgun (WGS) entry which is preliminary data.</text>
</comment>
<keyword evidence="2" id="KW-1185">Reference proteome</keyword>
<dbReference type="Proteomes" id="UP001054945">
    <property type="component" value="Unassembled WGS sequence"/>
</dbReference>
<sequence length="95" mass="10827">MCIDNQFKVATTDFQDPYLTTIAGRNIQLTISNDNITKASKTIKQNEISSLYEQHWLKKRRTNQKSRAEAHQPIDRALLEGARGLLTARTLIGKK</sequence>